<gene>
    <name evidence="3" type="ORF">ACFSVL_07450</name>
</gene>
<evidence type="ECO:0000313" key="4">
    <source>
        <dbReference type="Proteomes" id="UP001597483"/>
    </source>
</evidence>
<name>A0ABW5H2B8_9PSEU</name>
<feature type="region of interest" description="Disordered" evidence="1">
    <location>
        <begin position="1"/>
        <end position="26"/>
    </location>
</feature>
<keyword evidence="4" id="KW-1185">Reference proteome</keyword>
<feature type="transmembrane region" description="Helical" evidence="2">
    <location>
        <begin position="37"/>
        <end position="65"/>
    </location>
</feature>
<protein>
    <recommendedName>
        <fullName evidence="5">DUF3592 domain-containing protein</fullName>
    </recommendedName>
</protein>
<proteinExistence type="predicted"/>
<sequence>MTDDPRPATSPGPDDQAFTGEHAAGHHARINPARRPALWIGLASAAVFVAGIVFFLLPVTALYYLDGDGNPYHVETLYGTRSDQMLGLSKDMFGPGDPPDSVTSVRVGCGTALTSPETDTIPDAHAVAGCAAAERPRMIVGWLGVGLGLLGAAGLAVASRRQLRANAAQTHFPPSAGS</sequence>
<organism evidence="3 4">
    <name type="scientific">Amycolatopsis silviterrae</name>
    <dbReference type="NCBI Taxonomy" id="1656914"/>
    <lineage>
        <taxon>Bacteria</taxon>
        <taxon>Bacillati</taxon>
        <taxon>Actinomycetota</taxon>
        <taxon>Actinomycetes</taxon>
        <taxon>Pseudonocardiales</taxon>
        <taxon>Pseudonocardiaceae</taxon>
        <taxon>Amycolatopsis</taxon>
    </lineage>
</organism>
<keyword evidence="2" id="KW-0472">Membrane</keyword>
<dbReference type="Proteomes" id="UP001597483">
    <property type="component" value="Unassembled WGS sequence"/>
</dbReference>
<evidence type="ECO:0000313" key="3">
    <source>
        <dbReference type="EMBL" id="MFD2467221.1"/>
    </source>
</evidence>
<dbReference type="RefSeq" id="WP_378301677.1">
    <property type="nucleotide sequence ID" value="NZ_JBHUKS010000004.1"/>
</dbReference>
<evidence type="ECO:0000256" key="1">
    <source>
        <dbReference type="SAM" id="MobiDB-lite"/>
    </source>
</evidence>
<keyword evidence="2" id="KW-1133">Transmembrane helix</keyword>
<reference evidence="4" key="1">
    <citation type="journal article" date="2019" name="Int. J. Syst. Evol. Microbiol.">
        <title>The Global Catalogue of Microorganisms (GCM) 10K type strain sequencing project: providing services to taxonomists for standard genome sequencing and annotation.</title>
        <authorList>
            <consortium name="The Broad Institute Genomics Platform"/>
            <consortium name="The Broad Institute Genome Sequencing Center for Infectious Disease"/>
            <person name="Wu L."/>
            <person name="Ma J."/>
        </authorList>
    </citation>
    <scope>NUCLEOTIDE SEQUENCE [LARGE SCALE GENOMIC DNA]</scope>
    <source>
        <strain evidence="4">CGMCC 4.7641</strain>
    </source>
</reference>
<feature type="transmembrane region" description="Helical" evidence="2">
    <location>
        <begin position="139"/>
        <end position="158"/>
    </location>
</feature>
<comment type="caution">
    <text evidence="3">The sequence shown here is derived from an EMBL/GenBank/DDBJ whole genome shotgun (WGS) entry which is preliminary data.</text>
</comment>
<evidence type="ECO:0008006" key="5">
    <source>
        <dbReference type="Google" id="ProtNLM"/>
    </source>
</evidence>
<keyword evidence="2" id="KW-0812">Transmembrane</keyword>
<accession>A0ABW5H2B8</accession>
<evidence type="ECO:0000256" key="2">
    <source>
        <dbReference type="SAM" id="Phobius"/>
    </source>
</evidence>
<dbReference type="EMBL" id="JBHUKS010000004">
    <property type="protein sequence ID" value="MFD2467221.1"/>
    <property type="molecule type" value="Genomic_DNA"/>
</dbReference>